<reference evidence="4" key="2">
    <citation type="submission" date="2015-05" db="EMBL/GenBank/DDBJ databases">
        <title>Complete genome sequence of Halanaeroarchaeum sulfurireducens type strain M27-SA2, a sulfate-reducer haloarchaeon from marine anoxic lake Medee.</title>
        <authorList>
            <person name="Messina E."/>
            <person name="Kublanov I.V."/>
            <person name="Toshchakov S."/>
            <person name="Arcadi E."/>
            <person name="La Spada G."/>
            <person name="La Cono V."/>
            <person name="Yakimov M.M."/>
        </authorList>
    </citation>
    <scope>NUCLEOTIDE SEQUENCE [LARGE SCALE GENOMIC DNA]</scope>
    <source>
        <strain evidence="4">M27-SA2</strain>
    </source>
</reference>
<dbReference type="STRING" id="1604004.HLASA_0907"/>
<sequence>MAATYKSVRLTEEAYEKLARRKRKDETFSEVVSRLAAERPISDLAGVFSDEDVERIRSRRRASYSGYATERAEQRRE</sequence>
<evidence type="ECO:0000313" key="4">
    <source>
        <dbReference type="Proteomes" id="UP000060390"/>
    </source>
</evidence>
<dbReference type="GeneID" id="26010265"/>
<dbReference type="RefSeq" id="WP_050048170.1">
    <property type="nucleotide sequence ID" value="NZ_CP008874.1"/>
</dbReference>
<reference evidence="3 4" key="3">
    <citation type="journal article" date="2016" name="Stand. Genomic Sci.">
        <title>Complete genome sequence of 'Halanaeroarchaeum sulfurireducens' M27-SA2, a sulfur-reducing and acetate-oxidizing haloarchaeon from the deep-sea hypersaline anoxic lake Medee.</title>
        <authorList>
            <person name="Messina E."/>
            <person name="Sorokin D.Y."/>
            <person name="Kublanov I.V."/>
            <person name="Toshchakov S."/>
            <person name="Lopatina A."/>
            <person name="Arcadi E."/>
            <person name="Smedile F."/>
            <person name="La Spada G."/>
            <person name="La Cono V."/>
            <person name="Yakimov M.M."/>
        </authorList>
    </citation>
    <scope>NUCLEOTIDE SEQUENCE [LARGE SCALE GENOMIC DNA]</scope>
    <source>
        <strain evidence="3 4">M27-SA2</strain>
    </source>
</reference>
<dbReference type="InterPro" id="IPR003847">
    <property type="entry name" value="Put_antitoxin"/>
</dbReference>
<organism evidence="2 5">
    <name type="scientific">Halanaeroarchaeum sulfurireducens</name>
    <dbReference type="NCBI Taxonomy" id="1604004"/>
    <lineage>
        <taxon>Archaea</taxon>
        <taxon>Methanobacteriati</taxon>
        <taxon>Methanobacteriota</taxon>
        <taxon>Stenosarchaea group</taxon>
        <taxon>Halobacteria</taxon>
        <taxon>Halobacteriales</taxon>
        <taxon>Halobacteriaceae</taxon>
        <taxon>Halanaeroarchaeum</taxon>
    </lineage>
</organism>
<reference evidence="2 5" key="1">
    <citation type="journal article" date="2015" name="ISME J.">
        <title>Elemental sulfur and acetate can support life of a novel strictly anaerobic haloarchaeon.</title>
        <authorList>
            <person name="Sorokin D.Y."/>
            <person name="Kublanov I.V."/>
            <person name="Gavrilov S.N."/>
            <person name="Rojo D."/>
            <person name="Roman P."/>
            <person name="Golyshin P.N."/>
            <person name="Slepak V.Z."/>
            <person name="Smedile F."/>
            <person name="Ferrer M."/>
            <person name="Messina E."/>
            <person name="La Cono V."/>
            <person name="Yakimov M.M."/>
        </authorList>
    </citation>
    <scope>NUCLEOTIDE SEQUENCE [LARGE SCALE GENOMIC DNA]</scope>
    <source>
        <strain evidence="2 5">HSR2</strain>
    </source>
</reference>
<evidence type="ECO:0000313" key="2">
    <source>
        <dbReference type="EMBL" id="AKH97402.1"/>
    </source>
</evidence>
<evidence type="ECO:0000313" key="5">
    <source>
        <dbReference type="Proteomes" id="UP000069906"/>
    </source>
</evidence>
<dbReference type="EMBL" id="CP008874">
    <property type="protein sequence ID" value="AKH97402.1"/>
    <property type="molecule type" value="Genomic_DNA"/>
</dbReference>
<protein>
    <recommendedName>
        <fullName evidence="6">Antitoxin</fullName>
    </recommendedName>
</protein>
<proteinExistence type="predicted"/>
<gene>
    <name evidence="3" type="ORF">HLASA_0907</name>
    <name evidence="2" type="ORF">HLASF_0910</name>
</gene>
<evidence type="ECO:0000256" key="1">
    <source>
        <dbReference type="ARBA" id="ARBA00022649"/>
    </source>
</evidence>
<dbReference type="Pfam" id="PF02697">
    <property type="entry name" value="VAPB_antitox"/>
    <property type="match status" value="1"/>
</dbReference>
<accession>A0A0F7P9E2</accession>
<dbReference type="EMBL" id="CP011564">
    <property type="protein sequence ID" value="ALG81804.1"/>
    <property type="molecule type" value="Genomic_DNA"/>
</dbReference>
<name>A0A0F7P9E2_9EURY</name>
<dbReference type="KEGG" id="hsf:HLASA_0907"/>
<dbReference type="AlphaFoldDB" id="A0A0F7P9E2"/>
<dbReference type="Proteomes" id="UP000060390">
    <property type="component" value="Chromosome"/>
</dbReference>
<evidence type="ECO:0008006" key="6">
    <source>
        <dbReference type="Google" id="ProtNLM"/>
    </source>
</evidence>
<keyword evidence="5" id="KW-1185">Reference proteome</keyword>
<dbReference type="Proteomes" id="UP000069906">
    <property type="component" value="Chromosome"/>
</dbReference>
<dbReference type="OrthoDB" id="264236at2157"/>
<dbReference type="KEGG" id="hsu:HLASF_0910"/>
<keyword evidence="1" id="KW-1277">Toxin-antitoxin system</keyword>
<evidence type="ECO:0000313" key="3">
    <source>
        <dbReference type="EMBL" id="ALG81804.1"/>
    </source>
</evidence>
<dbReference type="HOGENOM" id="CLU_2629561_0_0_2"/>